<evidence type="ECO:0000259" key="1">
    <source>
        <dbReference type="PROSITE" id="PS50995"/>
    </source>
</evidence>
<dbReference type="Proteomes" id="UP000198280">
    <property type="component" value="Unassembled WGS sequence"/>
</dbReference>
<dbReference type="SUPFAM" id="SSF46785">
    <property type="entry name" value="Winged helix' DNA-binding domain"/>
    <property type="match status" value="1"/>
</dbReference>
<sequence length="181" mass="20167">MRKDISQRLSILIIEIIYDGGVPDNLQDESPTGLHAFAVQLRRMNSEFNRIAQDFAQSQKLHHTDVQALVAILDGDDQGGAMTPGLLRERLNLTSGAVTACLDRLERAGHIRRTRDAADRRVVHLHYAPRGVAVAREFFRPLARSTDAARARFTEDELAVVMRFLGAMNDELTALRAPAPE</sequence>
<dbReference type="GO" id="GO:0003700">
    <property type="term" value="F:DNA-binding transcription factor activity"/>
    <property type="evidence" value="ECO:0007669"/>
    <property type="project" value="InterPro"/>
</dbReference>
<keyword evidence="3" id="KW-1185">Reference proteome</keyword>
<name>A0A238ZB33_9ACTN</name>
<dbReference type="Pfam" id="PF01047">
    <property type="entry name" value="MarR"/>
    <property type="match status" value="1"/>
</dbReference>
<dbReference type="AlphaFoldDB" id="A0A238ZB33"/>
<keyword evidence="2" id="KW-0238">DNA-binding</keyword>
<evidence type="ECO:0000313" key="2">
    <source>
        <dbReference type="EMBL" id="SNR80269.1"/>
    </source>
</evidence>
<dbReference type="InterPro" id="IPR000835">
    <property type="entry name" value="HTH_MarR-typ"/>
</dbReference>
<dbReference type="PRINTS" id="PR00598">
    <property type="entry name" value="HTHMARR"/>
</dbReference>
<dbReference type="PANTHER" id="PTHR33164">
    <property type="entry name" value="TRANSCRIPTIONAL REGULATOR, MARR FAMILY"/>
    <property type="match status" value="1"/>
</dbReference>
<dbReference type="InterPro" id="IPR039422">
    <property type="entry name" value="MarR/SlyA-like"/>
</dbReference>
<proteinExistence type="predicted"/>
<gene>
    <name evidence="2" type="ORF">SAMN05216252_101119</name>
</gene>
<protein>
    <submittedName>
        <fullName evidence="2">DNA-binding transcriptional regulator, MarR family</fullName>
    </submittedName>
</protein>
<dbReference type="InterPro" id="IPR036390">
    <property type="entry name" value="WH_DNA-bd_sf"/>
</dbReference>
<organism evidence="2 3">
    <name type="scientific">Actinacidiphila glaucinigra</name>
    <dbReference type="NCBI Taxonomy" id="235986"/>
    <lineage>
        <taxon>Bacteria</taxon>
        <taxon>Bacillati</taxon>
        <taxon>Actinomycetota</taxon>
        <taxon>Actinomycetes</taxon>
        <taxon>Kitasatosporales</taxon>
        <taxon>Streptomycetaceae</taxon>
        <taxon>Actinacidiphila</taxon>
    </lineage>
</organism>
<dbReference type="GO" id="GO:0003677">
    <property type="term" value="F:DNA binding"/>
    <property type="evidence" value="ECO:0007669"/>
    <property type="project" value="UniProtKB-KW"/>
</dbReference>
<accession>A0A238ZB33</accession>
<dbReference type="SMART" id="SM00347">
    <property type="entry name" value="HTH_MARR"/>
    <property type="match status" value="1"/>
</dbReference>
<dbReference type="Gene3D" id="1.10.10.10">
    <property type="entry name" value="Winged helix-like DNA-binding domain superfamily/Winged helix DNA-binding domain"/>
    <property type="match status" value="1"/>
</dbReference>
<dbReference type="EMBL" id="FZOF01000001">
    <property type="protein sequence ID" value="SNR80269.1"/>
    <property type="molecule type" value="Genomic_DNA"/>
</dbReference>
<dbReference type="PROSITE" id="PS50995">
    <property type="entry name" value="HTH_MARR_2"/>
    <property type="match status" value="1"/>
</dbReference>
<evidence type="ECO:0000313" key="3">
    <source>
        <dbReference type="Proteomes" id="UP000198280"/>
    </source>
</evidence>
<dbReference type="InterPro" id="IPR036388">
    <property type="entry name" value="WH-like_DNA-bd_sf"/>
</dbReference>
<reference evidence="2 3" key="1">
    <citation type="submission" date="2017-06" db="EMBL/GenBank/DDBJ databases">
        <authorList>
            <person name="Kim H.J."/>
            <person name="Triplett B.A."/>
        </authorList>
    </citation>
    <scope>NUCLEOTIDE SEQUENCE [LARGE SCALE GENOMIC DNA]</scope>
    <source>
        <strain evidence="2 3">CGMCC 4.1858</strain>
    </source>
</reference>
<feature type="domain" description="HTH marR-type" evidence="1">
    <location>
        <begin position="27"/>
        <end position="170"/>
    </location>
</feature>
<dbReference type="PANTHER" id="PTHR33164:SF106">
    <property type="entry name" value="TRANSCRIPTIONAL REGULATORY PROTEIN"/>
    <property type="match status" value="1"/>
</dbReference>
<dbReference type="GO" id="GO:0006950">
    <property type="term" value="P:response to stress"/>
    <property type="evidence" value="ECO:0007669"/>
    <property type="project" value="TreeGrafter"/>
</dbReference>